<proteinExistence type="predicted"/>
<reference evidence="3" key="1">
    <citation type="submission" date="2020-05" db="EMBL/GenBank/DDBJ databases">
        <title>Frigoriglobus tundricola gen. nov., sp. nov., a psychrotolerant cellulolytic planctomycete of the family Gemmataceae with two divergent copies of 16S rRNA gene.</title>
        <authorList>
            <person name="Kulichevskaya I.S."/>
            <person name="Ivanova A.A."/>
            <person name="Naumoff D.G."/>
            <person name="Beletsky A.V."/>
            <person name="Rijpstra W.I.C."/>
            <person name="Sinninghe Damste J.S."/>
            <person name="Mardanov A.V."/>
            <person name="Ravin N.V."/>
            <person name="Dedysh S.N."/>
        </authorList>
    </citation>
    <scope>NUCLEOTIDE SEQUENCE [LARGE SCALE GENOMIC DNA]</scope>
    <source>
        <strain evidence="3">PL17</strain>
    </source>
</reference>
<feature type="transmembrane region" description="Helical" evidence="1">
    <location>
        <begin position="122"/>
        <end position="139"/>
    </location>
</feature>
<feature type="transmembrane region" description="Helical" evidence="1">
    <location>
        <begin position="151"/>
        <end position="174"/>
    </location>
</feature>
<gene>
    <name evidence="2" type="ORF">FTUN_6936</name>
</gene>
<dbReference type="RefSeq" id="WP_171474311.1">
    <property type="nucleotide sequence ID" value="NZ_CP053452.2"/>
</dbReference>
<feature type="transmembrane region" description="Helical" evidence="1">
    <location>
        <begin position="25"/>
        <end position="49"/>
    </location>
</feature>
<dbReference type="InterPro" id="IPR046157">
    <property type="entry name" value="DUF6159"/>
</dbReference>
<dbReference type="AlphaFoldDB" id="A0A6M5Z116"/>
<feature type="transmembrane region" description="Helical" evidence="1">
    <location>
        <begin position="69"/>
        <end position="101"/>
    </location>
</feature>
<accession>A0A6M5Z116</accession>
<dbReference type="Proteomes" id="UP000503447">
    <property type="component" value="Chromosome"/>
</dbReference>
<sequence length="285" mass="30850">MFQRISNGLSLAGSTWRVLVRDKHLLAFPLVSGFLFLLVVASFAVPLATLVDWKQFEQHVHRNNNRPPVWVYAVAFAYYFCTYFVIVFCNSALISCALLRFNGQSPTLADGFRMALARLPQIFAWALVSATVGVLLKAVESAHEKVGEFVAGVLGTAWSVMTFFVVPVLVVEKVGPMAAIGRSAALLKKTWGEALVGNMGLSFILFLLLIPVVLLFVAGGWLLASGSTVPGAVLLVAGGISMLLHMAVGAALHTIFLAALYQFAADERVPEGFDRRVMETAFGRA</sequence>
<name>A0A6M5Z116_9BACT</name>
<protein>
    <recommendedName>
        <fullName evidence="4">Glycerophosphoryl diester phosphodiesterase membrane domain-containing protein</fullName>
    </recommendedName>
</protein>
<evidence type="ECO:0000313" key="2">
    <source>
        <dbReference type="EMBL" id="QJW99330.1"/>
    </source>
</evidence>
<keyword evidence="3" id="KW-1185">Reference proteome</keyword>
<feature type="transmembrane region" description="Helical" evidence="1">
    <location>
        <begin position="234"/>
        <end position="261"/>
    </location>
</feature>
<evidence type="ECO:0008006" key="4">
    <source>
        <dbReference type="Google" id="ProtNLM"/>
    </source>
</evidence>
<keyword evidence="1" id="KW-0472">Membrane</keyword>
<dbReference type="EMBL" id="CP053452">
    <property type="protein sequence ID" value="QJW99330.1"/>
    <property type="molecule type" value="Genomic_DNA"/>
</dbReference>
<evidence type="ECO:0000256" key="1">
    <source>
        <dbReference type="SAM" id="Phobius"/>
    </source>
</evidence>
<evidence type="ECO:0000313" key="3">
    <source>
        <dbReference type="Proteomes" id="UP000503447"/>
    </source>
</evidence>
<keyword evidence="1" id="KW-0812">Transmembrane</keyword>
<organism evidence="2 3">
    <name type="scientific">Frigoriglobus tundricola</name>
    <dbReference type="NCBI Taxonomy" id="2774151"/>
    <lineage>
        <taxon>Bacteria</taxon>
        <taxon>Pseudomonadati</taxon>
        <taxon>Planctomycetota</taxon>
        <taxon>Planctomycetia</taxon>
        <taxon>Gemmatales</taxon>
        <taxon>Gemmataceae</taxon>
        <taxon>Frigoriglobus</taxon>
    </lineage>
</organism>
<dbReference type="KEGG" id="ftj:FTUN_6936"/>
<feature type="transmembrane region" description="Helical" evidence="1">
    <location>
        <begin position="195"/>
        <end position="222"/>
    </location>
</feature>
<dbReference type="Pfam" id="PF19656">
    <property type="entry name" value="DUF6159"/>
    <property type="match status" value="1"/>
</dbReference>
<keyword evidence="1" id="KW-1133">Transmembrane helix</keyword>